<feature type="chain" id="PRO_5041901730" evidence="2">
    <location>
        <begin position="19"/>
        <end position="272"/>
    </location>
</feature>
<reference evidence="3" key="1">
    <citation type="submission" date="2023-10" db="EMBL/GenBank/DDBJ databases">
        <title>Genome assemblies of two species of porcelain crab, Petrolisthes cinctipes and Petrolisthes manimaculis (Anomura: Porcellanidae).</title>
        <authorList>
            <person name="Angst P."/>
        </authorList>
    </citation>
    <scope>NUCLEOTIDE SEQUENCE</scope>
    <source>
        <strain evidence="3">PB745_01</strain>
        <tissue evidence="3">Gill</tissue>
    </source>
</reference>
<evidence type="ECO:0000313" key="3">
    <source>
        <dbReference type="EMBL" id="KAK3886511.1"/>
    </source>
</evidence>
<accession>A0AAE1G718</accession>
<comment type="caution">
    <text evidence="3">The sequence shown here is derived from an EMBL/GenBank/DDBJ whole genome shotgun (WGS) entry which is preliminary data.</text>
</comment>
<evidence type="ECO:0000256" key="2">
    <source>
        <dbReference type="SAM" id="SignalP"/>
    </source>
</evidence>
<name>A0AAE1G718_PETCI</name>
<proteinExistence type="predicted"/>
<evidence type="ECO:0000256" key="1">
    <source>
        <dbReference type="SAM" id="MobiDB-lite"/>
    </source>
</evidence>
<dbReference type="EMBL" id="JAWQEG010000693">
    <property type="protein sequence ID" value="KAK3886511.1"/>
    <property type="molecule type" value="Genomic_DNA"/>
</dbReference>
<feature type="region of interest" description="Disordered" evidence="1">
    <location>
        <begin position="172"/>
        <end position="212"/>
    </location>
</feature>
<keyword evidence="4" id="KW-1185">Reference proteome</keyword>
<organism evidence="3 4">
    <name type="scientific">Petrolisthes cinctipes</name>
    <name type="common">Flat porcelain crab</name>
    <dbReference type="NCBI Taxonomy" id="88211"/>
    <lineage>
        <taxon>Eukaryota</taxon>
        <taxon>Metazoa</taxon>
        <taxon>Ecdysozoa</taxon>
        <taxon>Arthropoda</taxon>
        <taxon>Crustacea</taxon>
        <taxon>Multicrustacea</taxon>
        <taxon>Malacostraca</taxon>
        <taxon>Eumalacostraca</taxon>
        <taxon>Eucarida</taxon>
        <taxon>Decapoda</taxon>
        <taxon>Pleocyemata</taxon>
        <taxon>Anomura</taxon>
        <taxon>Galatheoidea</taxon>
        <taxon>Porcellanidae</taxon>
        <taxon>Petrolisthes</taxon>
    </lineage>
</organism>
<gene>
    <name evidence="3" type="ORF">Pcinc_009381</name>
</gene>
<dbReference type="AlphaFoldDB" id="A0AAE1G718"/>
<keyword evidence="2" id="KW-0732">Signal</keyword>
<sequence>MKKLGMTLTLIMFSLCDGAKIPLSSPNSTTLRRSQGEWQQKGSPTAVTVTTLKETNQHHHHHPSRSLINAAATTNDILKNNHNKYISGLRTAIDNHTPKGSHRHRRVPQNVTTTTSTTANTQIPEFSSEVTPTVPARLDAVISLPTLPSTFFNNQIVLHEAIPPVSTPQSIVFPGNQLTTPPSQPSSPLPTSLPPHIPSLPPTTPFPSSITSSSISQPLTLLPSPVVSSTTPQPDVTNTKLKPIIEGLPIHVTLHTDLGLQPYTTTHLCKER</sequence>
<dbReference type="Proteomes" id="UP001286313">
    <property type="component" value="Unassembled WGS sequence"/>
</dbReference>
<protein>
    <submittedName>
        <fullName evidence="3">Uncharacterized protein</fullName>
    </submittedName>
</protein>
<feature type="compositionally biased region" description="Pro residues" evidence="1">
    <location>
        <begin position="182"/>
        <end position="205"/>
    </location>
</feature>
<evidence type="ECO:0000313" key="4">
    <source>
        <dbReference type="Proteomes" id="UP001286313"/>
    </source>
</evidence>
<feature type="region of interest" description="Disordered" evidence="1">
    <location>
        <begin position="95"/>
        <end position="118"/>
    </location>
</feature>
<feature type="signal peptide" evidence="2">
    <location>
        <begin position="1"/>
        <end position="18"/>
    </location>
</feature>